<dbReference type="SUPFAM" id="SSF53474">
    <property type="entry name" value="alpha/beta-Hydrolases"/>
    <property type="match status" value="1"/>
</dbReference>
<dbReference type="Gene3D" id="3.40.50.1820">
    <property type="entry name" value="alpha/beta hydrolase"/>
    <property type="match status" value="1"/>
</dbReference>
<gene>
    <name evidence="6" type="ORF">GGQ22_00145</name>
</gene>
<dbReference type="EMBL" id="WLCI01000001">
    <property type="protein sequence ID" value="MTB93480.1"/>
    <property type="molecule type" value="Genomic_DNA"/>
</dbReference>
<comment type="caution">
    <text evidence="6">The sequence shown here is derived from an EMBL/GenBank/DDBJ whole genome shotgun (WGS) entry which is preliminary data.</text>
</comment>
<organism evidence="6 7">
    <name type="scientific">Nocardioides marmotae</name>
    <dbReference type="NCBI Taxonomy" id="2663857"/>
    <lineage>
        <taxon>Bacteria</taxon>
        <taxon>Bacillati</taxon>
        <taxon>Actinomycetota</taxon>
        <taxon>Actinomycetes</taxon>
        <taxon>Propionibacteriales</taxon>
        <taxon>Nocardioidaceae</taxon>
        <taxon>Nocardioides</taxon>
    </lineage>
</organism>
<evidence type="ECO:0000256" key="4">
    <source>
        <dbReference type="SAM" id="MobiDB-lite"/>
    </source>
</evidence>
<feature type="region of interest" description="Disordered" evidence="4">
    <location>
        <begin position="27"/>
        <end position="62"/>
    </location>
</feature>
<keyword evidence="3 6" id="KW-0378">Hydrolase</keyword>
<evidence type="ECO:0000256" key="2">
    <source>
        <dbReference type="ARBA" id="ARBA00022729"/>
    </source>
</evidence>
<evidence type="ECO:0000313" key="6">
    <source>
        <dbReference type="EMBL" id="MTB93480.1"/>
    </source>
</evidence>
<dbReference type="Pfam" id="PF08386">
    <property type="entry name" value="Abhydrolase_4"/>
    <property type="match status" value="1"/>
</dbReference>
<accession>A0A6I3J8M1</accession>
<dbReference type="AlphaFoldDB" id="A0A6I3J8M1"/>
<name>A0A6I3J8M1_9ACTN</name>
<sequence length="521" mass="54482">MRIVVLLVVVALVLGGVGVAIVGLTSGGSGGSSDSSGDGAAREVPAPTTTPEAGAQDPPRPALAPFYDQELEWAACGDQECSRITVPLDYADPDGETIEIAVLRVPARVPEERIGSLVVNPGGPGAPGTTYASQAGGLFGQPLLDRFDIVGFDPRGTGFSTPVDCVSDEQLDVFRAADPAPDDQEEADALEQAQRAFNAGCAAESGDLANHVSTVEAARDMDVLRAALGESRLTYFGASYGTKLGATYAELFPDRSGRLVLDGAVDLSLSSRELSLGQAAGFETAIRAYVEDCVANGDCPLGDSVEAGLQRLKDFLDEVDARPLPAGDRELEVGNAFYGIVAPLYNRDYWFLLTRALAAAFEGNGAPLLQLSDAYASRGPDGYLDNSSEAIAVINCLDDPTAVDPDEIPDQVAEFEEVSPTFGEVFAWGLAGCIGVRTEATVETPEVDASGAPPILVIGTTRDPATPYEWAEALADQLEPAVLLTRDGDGHTGYQAGNACVDEIVEDYLIDGTVPEDGTRC</sequence>
<dbReference type="InterPro" id="IPR013595">
    <property type="entry name" value="Pept_S33_TAP-like_C"/>
</dbReference>
<dbReference type="PANTHER" id="PTHR43248">
    <property type="entry name" value="2-SUCCINYL-6-HYDROXY-2,4-CYCLOHEXADIENE-1-CARBOXYLATE SYNTHASE"/>
    <property type="match status" value="1"/>
</dbReference>
<keyword evidence="7" id="KW-1185">Reference proteome</keyword>
<comment type="similarity">
    <text evidence="1">Belongs to the peptidase S33 family.</text>
</comment>
<evidence type="ECO:0000259" key="5">
    <source>
        <dbReference type="Pfam" id="PF08386"/>
    </source>
</evidence>
<evidence type="ECO:0000256" key="3">
    <source>
        <dbReference type="ARBA" id="ARBA00022801"/>
    </source>
</evidence>
<dbReference type="Proteomes" id="UP000433406">
    <property type="component" value="Unassembled WGS sequence"/>
</dbReference>
<dbReference type="PANTHER" id="PTHR43248:SF29">
    <property type="entry name" value="TRIPEPTIDYL AMINOPEPTIDASE"/>
    <property type="match status" value="1"/>
</dbReference>
<dbReference type="InterPro" id="IPR051601">
    <property type="entry name" value="Serine_prot/Carboxylest_S33"/>
</dbReference>
<dbReference type="GO" id="GO:0016787">
    <property type="term" value="F:hydrolase activity"/>
    <property type="evidence" value="ECO:0007669"/>
    <property type="project" value="UniProtKB-KW"/>
</dbReference>
<evidence type="ECO:0000256" key="1">
    <source>
        <dbReference type="ARBA" id="ARBA00010088"/>
    </source>
</evidence>
<dbReference type="InterPro" id="IPR029058">
    <property type="entry name" value="AB_hydrolase_fold"/>
</dbReference>
<evidence type="ECO:0000313" key="7">
    <source>
        <dbReference type="Proteomes" id="UP000433406"/>
    </source>
</evidence>
<proteinExistence type="inferred from homology"/>
<protein>
    <submittedName>
        <fullName evidence="6">Alpha/beta fold hydrolase</fullName>
    </submittedName>
</protein>
<reference evidence="6 7" key="1">
    <citation type="submission" date="2019-10" db="EMBL/GenBank/DDBJ databases">
        <title>Nocardioides novel species isolated from the excrement of Marmot.</title>
        <authorList>
            <person name="Zhang G."/>
        </authorList>
    </citation>
    <scope>NUCLEOTIDE SEQUENCE [LARGE SCALE GENOMIC DNA]</scope>
    <source>
        <strain evidence="7">zg-579</strain>
    </source>
</reference>
<feature type="domain" description="Peptidase S33 tripeptidyl aminopeptidase-like C-terminal" evidence="5">
    <location>
        <begin position="419"/>
        <end position="521"/>
    </location>
</feature>
<keyword evidence="2" id="KW-0732">Signal</keyword>